<organism evidence="12 13">
    <name type="scientific">Blautia pseudococcoides</name>
    <dbReference type="NCBI Taxonomy" id="1796616"/>
    <lineage>
        <taxon>Bacteria</taxon>
        <taxon>Bacillati</taxon>
        <taxon>Bacillota</taxon>
        <taxon>Clostridia</taxon>
        <taxon>Lachnospirales</taxon>
        <taxon>Lachnospiraceae</taxon>
        <taxon>Blautia</taxon>
    </lineage>
</organism>
<evidence type="ECO:0000256" key="9">
    <source>
        <dbReference type="ARBA" id="ARBA00047365"/>
    </source>
</evidence>
<comment type="cofactor">
    <cofactor evidence="1">
        <name>[4Fe-4S] cluster</name>
        <dbReference type="ChEBI" id="CHEBI:49883"/>
    </cofactor>
</comment>
<dbReference type="Gene3D" id="3.80.30.10">
    <property type="entry name" value="pyruvate-formate lyase- activating enzyme"/>
    <property type="match status" value="1"/>
</dbReference>
<evidence type="ECO:0000256" key="3">
    <source>
        <dbReference type="ARBA" id="ARBA00022485"/>
    </source>
</evidence>
<dbReference type="GO" id="GO:0046872">
    <property type="term" value="F:metal ion binding"/>
    <property type="evidence" value="ECO:0007669"/>
    <property type="project" value="UniProtKB-KW"/>
</dbReference>
<dbReference type="InterPro" id="IPR013785">
    <property type="entry name" value="Aldolase_TIM"/>
</dbReference>
<dbReference type="InterPro" id="IPR034457">
    <property type="entry name" value="Organic_radical-activating"/>
</dbReference>
<keyword evidence="5" id="KW-0479">Metal-binding</keyword>
<dbReference type="GO" id="GO:0016491">
    <property type="term" value="F:oxidoreductase activity"/>
    <property type="evidence" value="ECO:0007669"/>
    <property type="project" value="UniProtKB-KW"/>
</dbReference>
<evidence type="ECO:0000256" key="8">
    <source>
        <dbReference type="ARBA" id="ARBA00023014"/>
    </source>
</evidence>
<evidence type="ECO:0000313" key="12">
    <source>
        <dbReference type="EMBL" id="ANU78573.2"/>
    </source>
</evidence>
<evidence type="ECO:0000256" key="2">
    <source>
        <dbReference type="ARBA" id="ARBA00009777"/>
    </source>
</evidence>
<protein>
    <submittedName>
        <fullName evidence="12">Radical SAM protein</fullName>
    </submittedName>
</protein>
<dbReference type="PANTHER" id="PTHR30352">
    <property type="entry name" value="PYRUVATE FORMATE-LYASE-ACTIVATING ENZYME"/>
    <property type="match status" value="1"/>
</dbReference>
<name>A0A1C7II55_9FIRM</name>
<sequence>MEVQLVTDIQKFSIHDGEGIRTTIFFKGCPLSCIWCHNPETQDYGQQFMWNQEKCAGCGECAGACPSGAVSMDGHKPVTDVNKCGICHTCEEYCLQNAREFAGREYTVEELAAEAVKDQPFYEQSHGGVTLSGGEVLARDMDFVEQLMLELTKRGIRVNVDTCGYIPWKNIARIIPYTDTFLYDIKLMDSRLHQKMTGVGNEEILENLIRLSKSKAAIWIRIPVVGGVNDTDRNMEETLEFLSSHSITPKWIHLLPYHNTGSGKYPRLGQKYQGRDFTTPKESRMQELLDMCLARGYQAGIGG</sequence>
<dbReference type="STRING" id="1796616.A4V09_06305"/>
<dbReference type="OrthoDB" id="9782387at2"/>
<dbReference type="PIRSF" id="PIRSF000371">
    <property type="entry name" value="PFL_act_enz"/>
    <property type="match status" value="1"/>
</dbReference>
<evidence type="ECO:0000259" key="10">
    <source>
        <dbReference type="PROSITE" id="PS51379"/>
    </source>
</evidence>
<dbReference type="SFLD" id="SFLDS00029">
    <property type="entry name" value="Radical_SAM"/>
    <property type="match status" value="1"/>
</dbReference>
<comment type="similarity">
    <text evidence="2">Belongs to the organic radical-activating enzymes family.</text>
</comment>
<evidence type="ECO:0000259" key="11">
    <source>
        <dbReference type="PROSITE" id="PS51918"/>
    </source>
</evidence>
<dbReference type="InterPro" id="IPR058240">
    <property type="entry name" value="rSAM_sf"/>
</dbReference>
<evidence type="ECO:0000313" key="13">
    <source>
        <dbReference type="Proteomes" id="UP000092574"/>
    </source>
</evidence>
<reference evidence="12" key="1">
    <citation type="submission" date="2017-04" db="EMBL/GenBank/DDBJ databases">
        <title>Complete Genome Sequences of Twelve Strains of a Stable Defined Moderately Diverse Mouse Microbiota 2 (sDMDMm2).</title>
        <authorList>
            <person name="Uchimura Y."/>
            <person name="Wyss M."/>
            <person name="Brugiroux S."/>
            <person name="Limenitakis J.P."/>
            <person name="Stecher B."/>
            <person name="McCoy K.D."/>
            <person name="Macpherson A.J."/>
        </authorList>
    </citation>
    <scope>NUCLEOTIDE SEQUENCE</scope>
    <source>
        <strain evidence="12">YL58</strain>
    </source>
</reference>
<dbReference type="SUPFAM" id="SSF54862">
    <property type="entry name" value="4Fe-4S ferredoxins"/>
    <property type="match status" value="1"/>
</dbReference>
<dbReference type="PANTHER" id="PTHR30352:SF4">
    <property type="entry name" value="PYRUVATE FORMATE-LYASE 2-ACTIVATING ENZYME"/>
    <property type="match status" value="1"/>
</dbReference>
<evidence type="ECO:0000256" key="6">
    <source>
        <dbReference type="ARBA" id="ARBA00023002"/>
    </source>
</evidence>
<keyword evidence="3" id="KW-0004">4Fe-4S</keyword>
<keyword evidence="8" id="KW-0411">Iron-sulfur</keyword>
<proteinExistence type="inferred from homology"/>
<dbReference type="PROSITE" id="PS51918">
    <property type="entry name" value="RADICAL_SAM"/>
    <property type="match status" value="1"/>
</dbReference>
<dbReference type="Pfam" id="PF00037">
    <property type="entry name" value="Fer4"/>
    <property type="match status" value="1"/>
</dbReference>
<evidence type="ECO:0000256" key="4">
    <source>
        <dbReference type="ARBA" id="ARBA00022691"/>
    </source>
</evidence>
<dbReference type="InterPro" id="IPR012839">
    <property type="entry name" value="Organic_radical_activase"/>
</dbReference>
<dbReference type="NCBIfam" id="TIGR02494">
    <property type="entry name" value="PFLE_PFLC"/>
    <property type="match status" value="1"/>
</dbReference>
<dbReference type="KEGG" id="byl:A4V09_06305"/>
<keyword evidence="13" id="KW-1185">Reference proteome</keyword>
<dbReference type="Gene3D" id="3.20.20.70">
    <property type="entry name" value="Aldolase class I"/>
    <property type="match status" value="1"/>
</dbReference>
<feature type="domain" description="Radical SAM core" evidence="11">
    <location>
        <begin position="15"/>
        <end position="298"/>
    </location>
</feature>
<dbReference type="CDD" id="cd01335">
    <property type="entry name" value="Radical_SAM"/>
    <property type="match status" value="1"/>
</dbReference>
<comment type="catalytic activity">
    <reaction evidence="9">
        <text>glycyl-[protein] + reduced [flavodoxin] + S-adenosyl-L-methionine = glycin-2-yl radical-[protein] + semiquinone [flavodoxin] + 5'-deoxyadenosine + L-methionine + H(+)</text>
        <dbReference type="Rhea" id="RHEA:61976"/>
        <dbReference type="Rhea" id="RHEA-COMP:10622"/>
        <dbReference type="Rhea" id="RHEA-COMP:14480"/>
        <dbReference type="Rhea" id="RHEA-COMP:15993"/>
        <dbReference type="Rhea" id="RHEA-COMP:15994"/>
        <dbReference type="ChEBI" id="CHEBI:15378"/>
        <dbReference type="ChEBI" id="CHEBI:17319"/>
        <dbReference type="ChEBI" id="CHEBI:29947"/>
        <dbReference type="ChEBI" id="CHEBI:32722"/>
        <dbReference type="ChEBI" id="CHEBI:57618"/>
        <dbReference type="ChEBI" id="CHEBI:57844"/>
        <dbReference type="ChEBI" id="CHEBI:59789"/>
        <dbReference type="ChEBI" id="CHEBI:140311"/>
    </reaction>
</comment>
<dbReference type="InterPro" id="IPR017900">
    <property type="entry name" value="4Fe4S_Fe_S_CS"/>
</dbReference>
<keyword evidence="7" id="KW-0408">Iron</keyword>
<dbReference type="Pfam" id="PF04055">
    <property type="entry name" value="Radical_SAM"/>
    <property type="match status" value="1"/>
</dbReference>
<dbReference type="InterPro" id="IPR007197">
    <property type="entry name" value="rSAM"/>
</dbReference>
<dbReference type="SUPFAM" id="SSF102114">
    <property type="entry name" value="Radical SAM enzymes"/>
    <property type="match status" value="1"/>
</dbReference>
<dbReference type="PROSITE" id="PS51379">
    <property type="entry name" value="4FE4S_FER_2"/>
    <property type="match status" value="1"/>
</dbReference>
<dbReference type="Proteomes" id="UP000092574">
    <property type="component" value="Chromosome"/>
</dbReference>
<dbReference type="EMBL" id="CP015405">
    <property type="protein sequence ID" value="ANU78573.2"/>
    <property type="molecule type" value="Genomic_DNA"/>
</dbReference>
<evidence type="ECO:0000256" key="7">
    <source>
        <dbReference type="ARBA" id="ARBA00023004"/>
    </source>
</evidence>
<evidence type="ECO:0000256" key="1">
    <source>
        <dbReference type="ARBA" id="ARBA00001966"/>
    </source>
</evidence>
<gene>
    <name evidence="12" type="ORF">A4V09_06305</name>
</gene>
<accession>A0A1C7II55</accession>
<dbReference type="AlphaFoldDB" id="A0A1C7II55"/>
<dbReference type="InterPro" id="IPR040074">
    <property type="entry name" value="BssD/PflA/YjjW"/>
</dbReference>
<evidence type="ECO:0000256" key="5">
    <source>
        <dbReference type="ARBA" id="ARBA00022723"/>
    </source>
</evidence>
<keyword evidence="4" id="KW-0949">S-adenosyl-L-methionine</keyword>
<dbReference type="SFLD" id="SFLDG01066">
    <property type="entry name" value="organic_radical-activating_enz"/>
    <property type="match status" value="1"/>
</dbReference>
<dbReference type="PROSITE" id="PS00198">
    <property type="entry name" value="4FE4S_FER_1"/>
    <property type="match status" value="1"/>
</dbReference>
<dbReference type="PROSITE" id="PS01087">
    <property type="entry name" value="RADICAL_ACTIVATING"/>
    <property type="match status" value="1"/>
</dbReference>
<dbReference type="InterPro" id="IPR017896">
    <property type="entry name" value="4Fe4S_Fe-S-bd"/>
</dbReference>
<dbReference type="RefSeq" id="WP_084043453.1">
    <property type="nucleotide sequence ID" value="NZ_CP015405.2"/>
</dbReference>
<dbReference type="InterPro" id="IPR001989">
    <property type="entry name" value="Radical_activat_CS"/>
</dbReference>
<dbReference type="SFLD" id="SFLDG01118">
    <property type="entry name" value="activating_enzymes__group_2"/>
    <property type="match status" value="1"/>
</dbReference>
<keyword evidence="6" id="KW-0560">Oxidoreductase</keyword>
<dbReference type="GO" id="GO:0051539">
    <property type="term" value="F:4 iron, 4 sulfur cluster binding"/>
    <property type="evidence" value="ECO:0007669"/>
    <property type="project" value="UniProtKB-KW"/>
</dbReference>
<feature type="domain" description="4Fe-4S ferredoxin-type" evidence="10">
    <location>
        <begin position="46"/>
        <end position="75"/>
    </location>
</feature>